<feature type="domain" description="DNA polymerase alpha/delta/epsilon subunit B" evidence="10">
    <location>
        <begin position="203"/>
        <end position="425"/>
    </location>
</feature>
<dbReference type="InterPro" id="IPR007185">
    <property type="entry name" value="DNA_pol_a/d/e_bsu"/>
</dbReference>
<keyword evidence="5" id="KW-0548">Nucleotidyltransferase</keyword>
<dbReference type="Proteomes" id="UP000649328">
    <property type="component" value="Unassembled WGS sequence"/>
</dbReference>
<evidence type="ECO:0000259" key="11">
    <source>
        <dbReference type="Pfam" id="PF18018"/>
    </source>
</evidence>
<comment type="subcellular location">
    <subcellularLocation>
        <location evidence="1">Nucleus</location>
    </subcellularLocation>
</comment>
<dbReference type="EMBL" id="JACBPP010000010">
    <property type="protein sequence ID" value="KAF7998851.1"/>
    <property type="molecule type" value="Genomic_DNA"/>
</dbReference>
<dbReference type="InterPro" id="IPR040663">
    <property type="entry name" value="DNA_pol_D_N"/>
</dbReference>
<keyword evidence="8" id="KW-0539">Nucleus</keyword>
<dbReference type="Gene3D" id="2.40.50.430">
    <property type="match status" value="1"/>
</dbReference>
<dbReference type="Gene3D" id="3.60.21.50">
    <property type="match status" value="1"/>
</dbReference>
<dbReference type="Pfam" id="PF04042">
    <property type="entry name" value="DNA_pol_E_B"/>
    <property type="match status" value="1"/>
</dbReference>
<comment type="catalytic activity">
    <reaction evidence="9">
        <text>DNA(n) + a 2'-deoxyribonucleoside 5'-triphosphate = DNA(n+1) + diphosphate</text>
        <dbReference type="Rhea" id="RHEA:22508"/>
        <dbReference type="Rhea" id="RHEA-COMP:17339"/>
        <dbReference type="Rhea" id="RHEA-COMP:17340"/>
        <dbReference type="ChEBI" id="CHEBI:33019"/>
        <dbReference type="ChEBI" id="CHEBI:61560"/>
        <dbReference type="ChEBI" id="CHEBI:173112"/>
        <dbReference type="EC" id="2.7.7.7"/>
    </reaction>
</comment>
<evidence type="ECO:0000259" key="10">
    <source>
        <dbReference type="Pfam" id="PF04042"/>
    </source>
</evidence>
<evidence type="ECO:0000256" key="2">
    <source>
        <dbReference type="ARBA" id="ARBA00006035"/>
    </source>
</evidence>
<dbReference type="FunFam" id="2.40.50.430:FF:000002">
    <property type="entry name" value="DNA polymerase delta subunit"/>
    <property type="match status" value="1"/>
</dbReference>
<protein>
    <recommendedName>
        <fullName evidence="3">DNA-directed DNA polymerase</fullName>
        <ecNumber evidence="3">2.7.7.7</ecNumber>
    </recommendedName>
</protein>
<keyword evidence="7" id="KW-0239">DNA-directed DNA polymerase</keyword>
<evidence type="ECO:0000256" key="4">
    <source>
        <dbReference type="ARBA" id="ARBA00022679"/>
    </source>
</evidence>
<proteinExistence type="inferred from homology"/>
<evidence type="ECO:0000313" key="12">
    <source>
        <dbReference type="EMBL" id="KAF7998851.1"/>
    </source>
</evidence>
<dbReference type="PANTHER" id="PTHR10416">
    <property type="entry name" value="DNA POLYMERASE DELTA SUBUNIT 2"/>
    <property type="match status" value="1"/>
</dbReference>
<evidence type="ECO:0000256" key="3">
    <source>
        <dbReference type="ARBA" id="ARBA00012417"/>
    </source>
</evidence>
<evidence type="ECO:0000313" key="13">
    <source>
        <dbReference type="Proteomes" id="UP000649328"/>
    </source>
</evidence>
<dbReference type="GO" id="GO:0043625">
    <property type="term" value="C:delta DNA polymerase complex"/>
    <property type="evidence" value="ECO:0007669"/>
    <property type="project" value="TreeGrafter"/>
</dbReference>
<accession>A0A8H7GM42</accession>
<dbReference type="EC" id="2.7.7.7" evidence="3"/>
<dbReference type="Pfam" id="PF18018">
    <property type="entry name" value="DNA_pol_D_N"/>
    <property type="match status" value="1"/>
</dbReference>
<evidence type="ECO:0000256" key="7">
    <source>
        <dbReference type="ARBA" id="ARBA00022932"/>
    </source>
</evidence>
<evidence type="ECO:0000256" key="1">
    <source>
        <dbReference type="ARBA" id="ARBA00004123"/>
    </source>
</evidence>
<keyword evidence="6" id="KW-0235">DNA replication</keyword>
<evidence type="ECO:0000256" key="6">
    <source>
        <dbReference type="ARBA" id="ARBA00022705"/>
    </source>
</evidence>
<gene>
    <name evidence="12" type="ORF">HF325_006383</name>
</gene>
<dbReference type="PANTHER" id="PTHR10416:SF0">
    <property type="entry name" value="DNA POLYMERASE DELTA SUBUNIT 2"/>
    <property type="match status" value="1"/>
</dbReference>
<feature type="domain" description="DNA polymerase delta subunit OB-fold" evidence="11">
    <location>
        <begin position="41"/>
        <end position="181"/>
    </location>
</feature>
<evidence type="ECO:0000256" key="9">
    <source>
        <dbReference type="ARBA" id="ARBA00049244"/>
    </source>
</evidence>
<organism evidence="12 13">
    <name type="scientific">Metschnikowia pulcherrima</name>
    <dbReference type="NCBI Taxonomy" id="27326"/>
    <lineage>
        <taxon>Eukaryota</taxon>
        <taxon>Fungi</taxon>
        <taxon>Dikarya</taxon>
        <taxon>Ascomycota</taxon>
        <taxon>Saccharomycotina</taxon>
        <taxon>Pichiomycetes</taxon>
        <taxon>Metschnikowiaceae</taxon>
        <taxon>Metschnikowia</taxon>
    </lineage>
</organism>
<dbReference type="AlphaFoldDB" id="A0A8H7GM42"/>
<evidence type="ECO:0000256" key="8">
    <source>
        <dbReference type="ARBA" id="ARBA00023242"/>
    </source>
</evidence>
<dbReference type="InterPro" id="IPR024826">
    <property type="entry name" value="DNA_pol_delta/II_ssu"/>
</dbReference>
<dbReference type="GO" id="GO:0006273">
    <property type="term" value="P:lagging strand elongation"/>
    <property type="evidence" value="ECO:0007669"/>
    <property type="project" value="UniProtKB-ARBA"/>
</dbReference>
<dbReference type="OrthoDB" id="3763at2759"/>
<keyword evidence="13" id="KW-1185">Reference proteome</keyword>
<comment type="similarity">
    <text evidence="2">Belongs to the DNA polymerase delta/II small subunit family.</text>
</comment>
<reference evidence="12" key="1">
    <citation type="submission" date="2020-10" db="EMBL/GenBank/DDBJ databases">
        <title>The Whole-Genome Sequence of Metschnikowia persimmonesis, a Novel Endophytic Yeast Species Isolated from Medicinal Plant Diospyros kaki Thumb.</title>
        <authorList>
            <person name="Rahmat E."/>
            <person name="Kang Y."/>
        </authorList>
    </citation>
    <scope>NUCLEOTIDE SEQUENCE</scope>
    <source>
        <strain evidence="12">KIOM G15050</strain>
    </source>
</reference>
<dbReference type="GO" id="GO:0006281">
    <property type="term" value="P:DNA repair"/>
    <property type="evidence" value="ECO:0007669"/>
    <property type="project" value="UniProtKB-ARBA"/>
</dbReference>
<sequence>MEKLNQGLFEGSSHRAKTTFPADFKNKSLYSLGSERKYARQFFAMYEHRLKMLKPRVDREAHKIWGHNSREVNGKFIQHKEKILDIVSGELCWVSGTIFADMKHKLNILHDVEKGTDDMLPQIPSKYVDDDNDAVVMIEDESGRAILHNPELLNTSGLVTGCVVGVLGIEIQAGIFEIMEIAYPTPAPQGDRDEESTPEDQWVAFVSGLHVDKETNMDLRLLLFQQWVCGELGGTDDTSTAQNISRLVIVGNSIARAEPEVNDDFLTTNNFGSKNISRFLPGSLLVFNDWLAEVLVSLPVTIIPGETDPCEVCLPQQPMHRSLFGKNSAYVNTDSLTTLTNPTWIEDANGLRALVTSGQNIDDMGKYHRAGFQGLKEVLNAMANTIKWQNIIPTAPDTLYCYPFEDQDPFTLDETPHLYVVGNQAESGSELLDLGRYKVHLVSVSKFSETGEVVLVNMKTFETKTVNFS</sequence>
<comment type="caution">
    <text evidence="12">The sequence shown here is derived from an EMBL/GenBank/DDBJ whole genome shotgun (WGS) entry which is preliminary data.</text>
</comment>
<dbReference type="GO" id="GO:0003887">
    <property type="term" value="F:DNA-directed DNA polymerase activity"/>
    <property type="evidence" value="ECO:0007669"/>
    <property type="project" value="UniProtKB-KW"/>
</dbReference>
<evidence type="ECO:0000256" key="5">
    <source>
        <dbReference type="ARBA" id="ARBA00022695"/>
    </source>
</evidence>
<name>A0A8H7GM42_9ASCO</name>
<dbReference type="GO" id="GO:0003677">
    <property type="term" value="F:DNA binding"/>
    <property type="evidence" value="ECO:0007669"/>
    <property type="project" value="InterPro"/>
</dbReference>
<keyword evidence="4" id="KW-0808">Transferase</keyword>